<evidence type="ECO:0000256" key="1">
    <source>
        <dbReference type="ARBA" id="ARBA00022527"/>
    </source>
</evidence>
<evidence type="ECO:0000256" key="6">
    <source>
        <dbReference type="PIRSR" id="PIRSR630616-2"/>
    </source>
</evidence>
<dbReference type="GeneID" id="89952706"/>
<keyword evidence="5 6" id="KW-0067">ATP-binding</keyword>
<keyword evidence="3 6" id="KW-0547">Nucleotide-binding</keyword>
<protein>
    <recommendedName>
        <fullName evidence="8">Protein kinase domain-containing protein</fullName>
    </recommendedName>
</protein>
<keyword evidence="1" id="KW-0723">Serine/threonine-protein kinase</keyword>
<gene>
    <name evidence="9" type="ORF">ATC70_009020</name>
</gene>
<evidence type="ECO:0000256" key="4">
    <source>
        <dbReference type="ARBA" id="ARBA00022777"/>
    </source>
</evidence>
<sequence length="146" mass="16490">MPPEDDDLCVIGGFIVSHTIGHGSTGQVKLGIHRKTGIKVAIKVISRKQLSTSLKITQAVERELAVLQLLNHPHLINMYQILQDLNNIYFITEYVPGGELYHVLSDKKEGRIPEIKARELFFQIASALAWCHARHIWYACSSDCRL</sequence>
<dbReference type="RefSeq" id="XP_064685463.1">
    <property type="nucleotide sequence ID" value="XM_064828261.1"/>
</dbReference>
<dbReference type="FunFam" id="3.30.200.20:FF:000042">
    <property type="entry name" value="Aurora kinase A"/>
    <property type="match status" value="1"/>
</dbReference>
<dbReference type="PANTHER" id="PTHR24350">
    <property type="entry name" value="SERINE/THREONINE-PROTEIN KINASE IAL-RELATED"/>
    <property type="match status" value="1"/>
</dbReference>
<dbReference type="PROSITE" id="PS00107">
    <property type="entry name" value="PROTEIN_KINASE_ATP"/>
    <property type="match status" value="1"/>
</dbReference>
<dbReference type="AlphaFoldDB" id="A0AAN7I304"/>
<evidence type="ECO:0000313" key="10">
    <source>
        <dbReference type="Proteomes" id="UP001304243"/>
    </source>
</evidence>
<dbReference type="EMBL" id="JASEJX010000012">
    <property type="protein sequence ID" value="KAK4518797.1"/>
    <property type="molecule type" value="Genomic_DNA"/>
</dbReference>
<dbReference type="InterPro" id="IPR030616">
    <property type="entry name" value="Aur-like"/>
</dbReference>
<organism evidence="9 10">
    <name type="scientific">Mucor velutinosus</name>
    <dbReference type="NCBI Taxonomy" id="708070"/>
    <lineage>
        <taxon>Eukaryota</taxon>
        <taxon>Fungi</taxon>
        <taxon>Fungi incertae sedis</taxon>
        <taxon>Mucoromycota</taxon>
        <taxon>Mucoromycotina</taxon>
        <taxon>Mucoromycetes</taxon>
        <taxon>Mucorales</taxon>
        <taxon>Mucorineae</taxon>
        <taxon>Mucoraceae</taxon>
        <taxon>Mucor</taxon>
    </lineage>
</organism>
<dbReference type="GO" id="GO:0004674">
    <property type="term" value="F:protein serine/threonine kinase activity"/>
    <property type="evidence" value="ECO:0007669"/>
    <property type="project" value="UniProtKB-KW"/>
</dbReference>
<keyword evidence="4" id="KW-0418">Kinase</keyword>
<evidence type="ECO:0000256" key="5">
    <source>
        <dbReference type="ARBA" id="ARBA00022840"/>
    </source>
</evidence>
<accession>A0AAN7I304</accession>
<evidence type="ECO:0000256" key="3">
    <source>
        <dbReference type="ARBA" id="ARBA00022741"/>
    </source>
</evidence>
<proteinExistence type="predicted"/>
<dbReference type="InterPro" id="IPR011009">
    <property type="entry name" value="Kinase-like_dom_sf"/>
</dbReference>
<dbReference type="InterPro" id="IPR017441">
    <property type="entry name" value="Protein_kinase_ATP_BS"/>
</dbReference>
<evidence type="ECO:0000313" key="9">
    <source>
        <dbReference type="EMBL" id="KAK4518797.1"/>
    </source>
</evidence>
<dbReference type="SMART" id="SM00220">
    <property type="entry name" value="S_TKc"/>
    <property type="match status" value="1"/>
</dbReference>
<feature type="domain" description="Protein kinase" evidence="8">
    <location>
        <begin position="14"/>
        <end position="146"/>
    </location>
</feature>
<dbReference type="PROSITE" id="PS50011">
    <property type="entry name" value="PROTEIN_KINASE_DOM"/>
    <property type="match status" value="1"/>
</dbReference>
<keyword evidence="10" id="KW-1185">Reference proteome</keyword>
<evidence type="ECO:0000256" key="2">
    <source>
        <dbReference type="ARBA" id="ARBA00022679"/>
    </source>
</evidence>
<dbReference type="GO" id="GO:0005524">
    <property type="term" value="F:ATP binding"/>
    <property type="evidence" value="ECO:0007669"/>
    <property type="project" value="UniProtKB-UniRule"/>
</dbReference>
<comment type="caution">
    <text evidence="9">The sequence shown here is derived from an EMBL/GenBank/DDBJ whole genome shotgun (WGS) entry which is preliminary data.</text>
</comment>
<dbReference type="InterPro" id="IPR000719">
    <property type="entry name" value="Prot_kinase_dom"/>
</dbReference>
<dbReference type="SUPFAM" id="SSF56112">
    <property type="entry name" value="Protein kinase-like (PK-like)"/>
    <property type="match status" value="1"/>
</dbReference>
<evidence type="ECO:0000256" key="7">
    <source>
        <dbReference type="PROSITE-ProRule" id="PRU10141"/>
    </source>
</evidence>
<dbReference type="Proteomes" id="UP001304243">
    <property type="component" value="Unassembled WGS sequence"/>
</dbReference>
<keyword evidence="2" id="KW-0808">Transferase</keyword>
<dbReference type="Pfam" id="PF00069">
    <property type="entry name" value="Pkinase"/>
    <property type="match status" value="1"/>
</dbReference>
<name>A0AAN7I304_9FUNG</name>
<dbReference type="Gene3D" id="1.10.510.10">
    <property type="entry name" value="Transferase(Phosphotransferase) domain 1"/>
    <property type="match status" value="1"/>
</dbReference>
<reference evidence="9 10" key="1">
    <citation type="submission" date="2022-11" db="EMBL/GenBank/DDBJ databases">
        <title>Mucor velutinosus strain NIH1002 WGS.</title>
        <authorList>
            <person name="Subramanian P."/>
            <person name="Mullikin J.C."/>
            <person name="Segre J.A."/>
            <person name="Zelazny A.M."/>
        </authorList>
    </citation>
    <scope>NUCLEOTIDE SEQUENCE [LARGE SCALE GENOMIC DNA]</scope>
    <source>
        <strain evidence="9 10">NIH1002</strain>
    </source>
</reference>
<feature type="binding site" evidence="6 7">
    <location>
        <position position="43"/>
    </location>
    <ligand>
        <name>ATP</name>
        <dbReference type="ChEBI" id="CHEBI:30616"/>
    </ligand>
</feature>
<evidence type="ECO:0000259" key="8">
    <source>
        <dbReference type="PROSITE" id="PS50011"/>
    </source>
</evidence>